<dbReference type="InterPro" id="IPR042121">
    <property type="entry name" value="MutL_C_regsub"/>
</dbReference>
<evidence type="ECO:0000256" key="4">
    <source>
        <dbReference type="HAMAP-Rule" id="MF_00149"/>
    </source>
</evidence>
<dbReference type="EMBL" id="AP028127">
    <property type="protein sequence ID" value="BEH90511.1"/>
    <property type="molecule type" value="Genomic_DNA"/>
</dbReference>
<dbReference type="RefSeq" id="WP_262953653.1">
    <property type="nucleotide sequence ID" value="NZ_AP028127.1"/>
</dbReference>
<dbReference type="Gene3D" id="3.30.230.10">
    <property type="match status" value="1"/>
</dbReference>
<feature type="region of interest" description="Disordered" evidence="5">
    <location>
        <begin position="419"/>
        <end position="440"/>
    </location>
</feature>
<organism evidence="8 9">
    <name type="scientific">Turicibacter faecis</name>
    <dbReference type="NCBI Taxonomy" id="2963365"/>
    <lineage>
        <taxon>Bacteria</taxon>
        <taxon>Bacillati</taxon>
        <taxon>Bacillota</taxon>
        <taxon>Erysipelotrichia</taxon>
        <taxon>Erysipelotrichales</taxon>
        <taxon>Turicibacteraceae</taxon>
        <taxon>Turicibacter</taxon>
    </lineage>
</organism>
<dbReference type="PANTHER" id="PTHR10073">
    <property type="entry name" value="DNA MISMATCH REPAIR PROTEIN MLH, PMS, MUTL"/>
    <property type="match status" value="1"/>
</dbReference>
<evidence type="ECO:0000256" key="1">
    <source>
        <dbReference type="ARBA" id="ARBA00006082"/>
    </source>
</evidence>
<comment type="function">
    <text evidence="4">This protein is involved in the repair of mismatches in DNA. It is required for dam-dependent methyl-directed DNA mismatch repair. May act as a 'molecular matchmaker', a protein that promotes the formation of a stable complex between two or more DNA-binding proteins in an ATP-dependent manner without itself being part of a final effector complex.</text>
</comment>
<dbReference type="Proteomes" id="UP001432099">
    <property type="component" value="Chromosome"/>
</dbReference>
<dbReference type="PROSITE" id="PS00058">
    <property type="entry name" value="DNA_MISMATCH_REPAIR_1"/>
    <property type="match status" value="1"/>
</dbReference>
<dbReference type="InterPro" id="IPR014721">
    <property type="entry name" value="Ribsml_uS5_D2-typ_fold_subgr"/>
</dbReference>
<dbReference type="InterPro" id="IPR002099">
    <property type="entry name" value="MutL/Mlh/PMS"/>
</dbReference>
<dbReference type="InterPro" id="IPR014790">
    <property type="entry name" value="MutL_C"/>
</dbReference>
<proteinExistence type="inferred from homology"/>
<feature type="compositionally biased region" description="Polar residues" evidence="5">
    <location>
        <begin position="363"/>
        <end position="379"/>
    </location>
</feature>
<dbReference type="SUPFAM" id="SSF118116">
    <property type="entry name" value="DNA mismatch repair protein MutL"/>
    <property type="match status" value="1"/>
</dbReference>
<feature type="compositionally biased region" description="Basic and acidic residues" evidence="5">
    <location>
        <begin position="351"/>
        <end position="360"/>
    </location>
</feature>
<feature type="region of interest" description="Disordered" evidence="5">
    <location>
        <begin position="351"/>
        <end position="379"/>
    </location>
</feature>
<dbReference type="Pfam" id="PF01119">
    <property type="entry name" value="DNA_mis_repair"/>
    <property type="match status" value="1"/>
</dbReference>
<evidence type="ECO:0000256" key="5">
    <source>
        <dbReference type="SAM" id="MobiDB-lite"/>
    </source>
</evidence>
<sequence length="640" mass="72465">MGKIQRMSDQLANMIAAGEVIERPASVVKELLENAIDAQSTSIEVHLQDSGIRQIKVIDNGEGMNEEDAHLAFERHATSKIKTQYDIFRIQTLGFRGEALPSIASVSDVHVKTSDGVQSGLHLNIKGGNVITSKPGVMRKGTEMEVNHLFFNTPARLKHIKSLNTELSHITDYMNKIALSHPNIAFKLFNNQRLLFQTNGQNNLQSVIASVYGFDIAKKMIPIKAKNDTYEIEGFISDPIINRASRNYITLIVNGRAIRHYPITRSILEAYHTLLPKDKYPIVVLHLTFDPMLVDVNVHPAKLEVRFSQEESLKSFIYTEIKNVLQQVEYIPNPFVKAMTVEPEPRLIQPKLEESVREGEPSSPITVPKSKTSSYQTSTPSVSYVNKSVIRDEENESSGEPLPKSGHSYTPKMVEAKGALPSHQGRIEEESRSKEALQVSVPTKTRDRKLELYYIGQLHGTYLLAQNEEGLFIVDQHAAMERVQYEKNYQLLQDVNGDCIELLIPIVLKYSSDELLLLKDHLSSLLKFGFEIEEFGGQSLVVRTVPVWAQQLDVKLIAETILHQVMLDRRVDIGKLRESVAVMMSCKGSIKANQYINEHEIKELLQSLCYCEQPYTCPHGRPIIVKMTKYEIEKMFKRVM</sequence>
<dbReference type="CDD" id="cd16926">
    <property type="entry name" value="HATPase_MutL-MLH-PMS-like"/>
    <property type="match status" value="1"/>
</dbReference>
<evidence type="ECO:0000256" key="3">
    <source>
        <dbReference type="ARBA" id="ARBA00023204"/>
    </source>
</evidence>
<protein>
    <recommendedName>
        <fullName evidence="4">DNA mismatch repair protein MutL</fullName>
    </recommendedName>
</protein>
<comment type="similarity">
    <text evidence="1 4">Belongs to the DNA mismatch repair MutL/HexB family.</text>
</comment>
<feature type="domain" description="MutL C-terminal dimerisation" evidence="6">
    <location>
        <begin position="454"/>
        <end position="596"/>
    </location>
</feature>
<dbReference type="CDD" id="cd00782">
    <property type="entry name" value="MutL_Trans"/>
    <property type="match status" value="1"/>
</dbReference>
<dbReference type="HAMAP" id="MF_00149">
    <property type="entry name" value="DNA_mis_repair"/>
    <property type="match status" value="1"/>
</dbReference>
<dbReference type="SUPFAM" id="SSF54211">
    <property type="entry name" value="Ribosomal protein S5 domain 2-like"/>
    <property type="match status" value="1"/>
</dbReference>
<keyword evidence="3 4" id="KW-0234">DNA repair</keyword>
<dbReference type="InterPro" id="IPR042120">
    <property type="entry name" value="MutL_C_dimsub"/>
</dbReference>
<dbReference type="Gene3D" id="3.30.1370.100">
    <property type="entry name" value="MutL, C-terminal domain, regulatory subdomain"/>
    <property type="match status" value="1"/>
</dbReference>
<feature type="domain" description="DNA mismatch repair protein S5" evidence="7">
    <location>
        <begin position="208"/>
        <end position="326"/>
    </location>
</feature>
<name>A0ABN6Z9H7_9FIRM</name>
<dbReference type="InterPro" id="IPR037198">
    <property type="entry name" value="MutL_C_sf"/>
</dbReference>
<dbReference type="SMART" id="SM01340">
    <property type="entry name" value="DNA_mis_repair"/>
    <property type="match status" value="1"/>
</dbReference>
<accession>A0ABN6Z9H7</accession>
<reference evidence="8" key="1">
    <citation type="journal article" date="2024" name="Int. J. Syst. Evol. Microbiol.">
        <title>Turicibacter faecis sp. nov., isolated from faeces of heart failure mouse model.</title>
        <authorList>
            <person name="Imamura Y."/>
            <person name="Motooka D."/>
            <person name="Nakajima Y."/>
            <person name="Ito S."/>
            <person name="Kitakaze M."/>
            <person name="Iida T."/>
            <person name="Nakamura S."/>
        </authorList>
    </citation>
    <scope>NUCLEOTIDE SEQUENCE</scope>
    <source>
        <strain evidence="8">TC023</strain>
    </source>
</reference>
<keyword evidence="9" id="KW-1185">Reference proteome</keyword>
<dbReference type="InterPro" id="IPR020667">
    <property type="entry name" value="DNA_mismatch_repair_MutL"/>
</dbReference>
<dbReference type="InterPro" id="IPR020568">
    <property type="entry name" value="Ribosomal_Su5_D2-typ_SF"/>
</dbReference>
<dbReference type="Gene3D" id="3.30.565.10">
    <property type="entry name" value="Histidine kinase-like ATPase, C-terminal domain"/>
    <property type="match status" value="1"/>
</dbReference>
<dbReference type="Pfam" id="PF08676">
    <property type="entry name" value="MutL_C"/>
    <property type="match status" value="1"/>
</dbReference>
<dbReference type="SUPFAM" id="SSF55874">
    <property type="entry name" value="ATPase domain of HSP90 chaperone/DNA topoisomerase II/histidine kinase"/>
    <property type="match status" value="1"/>
</dbReference>
<dbReference type="SMART" id="SM00853">
    <property type="entry name" value="MutL_C"/>
    <property type="match status" value="1"/>
</dbReference>
<dbReference type="InterPro" id="IPR013507">
    <property type="entry name" value="DNA_mismatch_S5_2-like"/>
</dbReference>
<dbReference type="NCBIfam" id="NF000950">
    <property type="entry name" value="PRK00095.1-3"/>
    <property type="match status" value="1"/>
</dbReference>
<keyword evidence="2 4" id="KW-0227">DNA damage</keyword>
<evidence type="ECO:0000313" key="9">
    <source>
        <dbReference type="Proteomes" id="UP001432099"/>
    </source>
</evidence>
<feature type="compositionally biased region" description="Basic and acidic residues" evidence="5">
    <location>
        <begin position="425"/>
        <end position="435"/>
    </location>
</feature>
<dbReference type="Gene3D" id="3.30.1540.20">
    <property type="entry name" value="MutL, C-terminal domain, dimerisation subdomain"/>
    <property type="match status" value="1"/>
</dbReference>
<gene>
    <name evidence="4 8" type="primary">mutL</name>
    <name evidence="8" type="ORF">T23_06130</name>
</gene>
<feature type="region of interest" description="Disordered" evidence="5">
    <location>
        <begin position="391"/>
        <end position="410"/>
    </location>
</feature>
<evidence type="ECO:0000259" key="7">
    <source>
        <dbReference type="SMART" id="SM01340"/>
    </source>
</evidence>
<evidence type="ECO:0000259" key="6">
    <source>
        <dbReference type="SMART" id="SM00853"/>
    </source>
</evidence>
<dbReference type="InterPro" id="IPR038973">
    <property type="entry name" value="MutL/Mlh/Pms-like"/>
</dbReference>
<evidence type="ECO:0000313" key="8">
    <source>
        <dbReference type="EMBL" id="BEH90511.1"/>
    </source>
</evidence>
<dbReference type="Pfam" id="PF13589">
    <property type="entry name" value="HATPase_c_3"/>
    <property type="match status" value="1"/>
</dbReference>
<dbReference type="NCBIfam" id="TIGR00585">
    <property type="entry name" value="mutl"/>
    <property type="match status" value="1"/>
</dbReference>
<dbReference type="InterPro" id="IPR036890">
    <property type="entry name" value="HATPase_C_sf"/>
</dbReference>
<evidence type="ECO:0000256" key="2">
    <source>
        <dbReference type="ARBA" id="ARBA00022763"/>
    </source>
</evidence>
<dbReference type="PANTHER" id="PTHR10073:SF12">
    <property type="entry name" value="DNA MISMATCH REPAIR PROTEIN MLH1"/>
    <property type="match status" value="1"/>
</dbReference>
<dbReference type="InterPro" id="IPR014762">
    <property type="entry name" value="DNA_mismatch_repair_CS"/>
</dbReference>